<proteinExistence type="predicted"/>
<dbReference type="AlphaFoldDB" id="A0A2P8G085"/>
<evidence type="ECO:0000313" key="2">
    <source>
        <dbReference type="Proteomes" id="UP000241964"/>
    </source>
</evidence>
<dbReference type="OrthoDB" id="246488at2"/>
<dbReference type="EMBL" id="PYAS01000008">
    <property type="protein sequence ID" value="PSL27382.1"/>
    <property type="molecule type" value="Genomic_DNA"/>
</dbReference>
<protein>
    <recommendedName>
        <fullName evidence="3">SbsA Ig-like domain-containing protein</fullName>
    </recommendedName>
</protein>
<organism evidence="1 2">
    <name type="scientific">Dyadobacter jiangsuensis</name>
    <dbReference type="NCBI Taxonomy" id="1591085"/>
    <lineage>
        <taxon>Bacteria</taxon>
        <taxon>Pseudomonadati</taxon>
        <taxon>Bacteroidota</taxon>
        <taxon>Cytophagia</taxon>
        <taxon>Cytophagales</taxon>
        <taxon>Spirosomataceae</taxon>
        <taxon>Dyadobacter</taxon>
    </lineage>
</organism>
<sequence length="362" mass="40708">MVRLACIPGLAFFVCLFACHPERTNQSIDIQWKNEQAVAITIPDAFAANIPEDSIFSLVTVSIAGQQNPVGILGLFEQKESGLLFTPMIPFTRGMHYDIRVRGTRVGDFEIPENNAANVPSVTAIYPSADTLPENLLKIYLHFDQPMREGLSGKYVKLIKNERDTIEGAFLDLQPELWNPERTVLTLWLDPGRIKRDLQPNKRLGAPMQRGTHYRISVSQTWADVRGQHLAKSFQKNFITVAKDSLSPQPSQWALVPPVSGTKQALKIDFKEPLDHSLLREVFTIQNSAGEKVSGQWQPGKAEMQCNFIPDVNWKAGTYKVLIEPRLEDLAGNNLVRPFDRDITKKPEAVTGEIALLHFNIR</sequence>
<accession>A0A2P8G085</accession>
<evidence type="ECO:0000313" key="1">
    <source>
        <dbReference type="EMBL" id="PSL27382.1"/>
    </source>
</evidence>
<evidence type="ECO:0008006" key="3">
    <source>
        <dbReference type="Google" id="ProtNLM"/>
    </source>
</evidence>
<name>A0A2P8G085_9BACT</name>
<gene>
    <name evidence="1" type="ORF">CLV60_108239</name>
</gene>
<keyword evidence="2" id="KW-1185">Reference proteome</keyword>
<comment type="caution">
    <text evidence="1">The sequence shown here is derived from an EMBL/GenBank/DDBJ whole genome shotgun (WGS) entry which is preliminary data.</text>
</comment>
<dbReference type="Proteomes" id="UP000241964">
    <property type="component" value="Unassembled WGS sequence"/>
</dbReference>
<reference evidence="1 2" key="1">
    <citation type="submission" date="2018-03" db="EMBL/GenBank/DDBJ databases">
        <title>Genomic Encyclopedia of Archaeal and Bacterial Type Strains, Phase II (KMG-II): from individual species to whole genera.</title>
        <authorList>
            <person name="Goeker M."/>
        </authorList>
    </citation>
    <scope>NUCLEOTIDE SEQUENCE [LARGE SCALE GENOMIC DNA]</scope>
    <source>
        <strain evidence="1 2">DSM 29057</strain>
    </source>
</reference>